<feature type="compositionally biased region" description="Basic and acidic residues" evidence="2">
    <location>
        <begin position="54"/>
        <end position="69"/>
    </location>
</feature>
<dbReference type="AlphaFoldDB" id="A0AAN7TA18"/>
<dbReference type="GO" id="GO:0000447">
    <property type="term" value="P:endonucleolytic cleavage in ITS1 to separate SSU-rRNA from 5.8S rRNA and LSU-rRNA from tricistronic rRNA transcript (SSU-rRNA, 5.8S rRNA, LSU-rRNA)"/>
    <property type="evidence" value="ECO:0007669"/>
    <property type="project" value="TreeGrafter"/>
</dbReference>
<dbReference type="EMBL" id="JAVRRL010000079">
    <property type="protein sequence ID" value="KAK5108737.1"/>
    <property type="molecule type" value="Genomic_DNA"/>
</dbReference>
<feature type="region of interest" description="Disordered" evidence="2">
    <location>
        <begin position="399"/>
        <end position="560"/>
    </location>
</feature>
<comment type="similarity">
    <text evidence="1">Belongs to the KRI1 family.</text>
</comment>
<protein>
    <recommendedName>
        <fullName evidence="3">Kri1-like C-terminal domain-containing protein</fullName>
    </recommendedName>
</protein>
<feature type="compositionally biased region" description="Acidic residues" evidence="2">
    <location>
        <begin position="194"/>
        <end position="203"/>
    </location>
</feature>
<feature type="region of interest" description="Disordered" evidence="2">
    <location>
        <begin position="258"/>
        <end position="277"/>
    </location>
</feature>
<feature type="region of interest" description="Disordered" evidence="2">
    <location>
        <begin position="631"/>
        <end position="680"/>
    </location>
</feature>
<proteinExistence type="inferred from homology"/>
<dbReference type="GO" id="GO:0005730">
    <property type="term" value="C:nucleolus"/>
    <property type="evidence" value="ECO:0007669"/>
    <property type="project" value="TreeGrafter"/>
</dbReference>
<feature type="compositionally biased region" description="Basic and acidic residues" evidence="2">
    <location>
        <begin position="497"/>
        <end position="507"/>
    </location>
</feature>
<feature type="region of interest" description="Disordered" evidence="2">
    <location>
        <begin position="54"/>
        <end position="90"/>
    </location>
</feature>
<comment type="caution">
    <text evidence="4">The sequence shown here is derived from an EMBL/GenBank/DDBJ whole genome shotgun (WGS) entry which is preliminary data.</text>
</comment>
<feature type="compositionally biased region" description="Acidic residues" evidence="2">
    <location>
        <begin position="450"/>
        <end position="460"/>
    </location>
</feature>
<feature type="region of interest" description="Disordered" evidence="2">
    <location>
        <begin position="150"/>
        <end position="234"/>
    </location>
</feature>
<feature type="compositionally biased region" description="Basic residues" evidence="2">
    <location>
        <begin position="667"/>
        <end position="680"/>
    </location>
</feature>
<evidence type="ECO:0000259" key="3">
    <source>
        <dbReference type="Pfam" id="PF12936"/>
    </source>
</evidence>
<name>A0AAN7TA18_9PEZI</name>
<dbReference type="InterPro" id="IPR018034">
    <property type="entry name" value="Kri1"/>
</dbReference>
<dbReference type="Pfam" id="PF05178">
    <property type="entry name" value="Kri1"/>
    <property type="match status" value="1"/>
</dbReference>
<dbReference type="PANTHER" id="PTHR14490:SF5">
    <property type="entry name" value="PROTEIN KRI1 HOMOLOG"/>
    <property type="match status" value="1"/>
</dbReference>
<organism evidence="4 5">
    <name type="scientific">Meristemomyces frigidus</name>
    <dbReference type="NCBI Taxonomy" id="1508187"/>
    <lineage>
        <taxon>Eukaryota</taxon>
        <taxon>Fungi</taxon>
        <taxon>Dikarya</taxon>
        <taxon>Ascomycota</taxon>
        <taxon>Pezizomycotina</taxon>
        <taxon>Dothideomycetes</taxon>
        <taxon>Dothideomycetidae</taxon>
        <taxon>Mycosphaerellales</taxon>
        <taxon>Teratosphaeriaceae</taxon>
        <taxon>Meristemomyces</taxon>
    </lineage>
</organism>
<accession>A0AAN7TA18</accession>
<feature type="compositionally biased region" description="Acidic residues" evidence="2">
    <location>
        <begin position="70"/>
        <end position="90"/>
    </location>
</feature>
<evidence type="ECO:0000256" key="1">
    <source>
        <dbReference type="ARBA" id="ARBA00007473"/>
    </source>
</evidence>
<evidence type="ECO:0000256" key="2">
    <source>
        <dbReference type="SAM" id="MobiDB-lite"/>
    </source>
</evidence>
<dbReference type="GO" id="GO:0030686">
    <property type="term" value="C:90S preribosome"/>
    <property type="evidence" value="ECO:0007669"/>
    <property type="project" value="TreeGrafter"/>
</dbReference>
<reference evidence="4" key="1">
    <citation type="submission" date="2023-08" db="EMBL/GenBank/DDBJ databases">
        <title>Black Yeasts Isolated from many extreme environments.</title>
        <authorList>
            <person name="Coleine C."/>
            <person name="Stajich J.E."/>
            <person name="Selbmann L."/>
        </authorList>
    </citation>
    <scope>NUCLEOTIDE SEQUENCE</scope>
    <source>
        <strain evidence="4">CCFEE 5401</strain>
    </source>
</reference>
<feature type="region of interest" description="Disordered" evidence="2">
    <location>
        <begin position="1"/>
        <end position="31"/>
    </location>
</feature>
<evidence type="ECO:0000313" key="4">
    <source>
        <dbReference type="EMBL" id="KAK5108737.1"/>
    </source>
</evidence>
<dbReference type="PANTHER" id="PTHR14490">
    <property type="entry name" value="ZINC FINGER, ZZ TYPE"/>
    <property type="match status" value="1"/>
</dbReference>
<feature type="compositionally biased region" description="Basic and acidic residues" evidence="2">
    <location>
        <begin position="1"/>
        <end position="15"/>
    </location>
</feature>
<dbReference type="Proteomes" id="UP001310890">
    <property type="component" value="Unassembled WGS sequence"/>
</dbReference>
<feature type="domain" description="Kri1-like C-terminal" evidence="3">
    <location>
        <begin position="553"/>
        <end position="620"/>
    </location>
</feature>
<feature type="region of interest" description="Disordered" evidence="2">
    <location>
        <begin position="307"/>
        <end position="343"/>
    </location>
</feature>
<sequence>MALKERPAKRAKLDFDSDASDDVDAGHVNSLSGKEFAINEDYAKRFEYNKKREEKARLEEKYGEVKDDGGDGSEEDSEDESEDDDAELADETLDAEIFDTLRALKSKDPRIYDSNAKFYRDFEAEGDADDEAKVKKEKPMYLQDYHRQNLMRGFQGDENPGAEDETAPQTYQEEQDAVRAALVGSMHASAKQEDNEDGADEADGFLTAKRKSLHESLPVATTKATKKRISAEEIASADQDPENYLSNFMSARAWLAPNGENNYKPLESDDSEDERNADKFENAFNLRFEDPGKSNETLMSFRRDAGALHGVRREEINPRQRAREREKERKLAEKRQREEERARLKKLKVEEVEEKVKRIKEAAGLIGKEVDLAEWRGIIEGEFEEGEWEVEMAKKFGDGYYEAGEGGGSGEDAEAQKAKKIKKPKWDDDIDINDLIPDFVDKDEKAEFSLSEEEADDDEQGGVPVTIGDDDLDAGMAEDARSDGEVATATKRKTKKDRQQEKQDAKRLARKQRQAIEQLVDASLPLQHPSLAPSVPTTNKSSRQSSSRNEAGPVSGFRYRAASPTSFGLSARDILFADDKQLNEFVGLKKMYSFRDEDKKRKDGKRLGKKGRVRVWRREVFGDDEAPKAAFLPAVDDNGEIEPVESSAPGETGVVVQEGNIKDGERKKKRKRSGKGKKEV</sequence>
<evidence type="ECO:0000313" key="5">
    <source>
        <dbReference type="Proteomes" id="UP001310890"/>
    </source>
</evidence>
<dbReference type="Pfam" id="PF12936">
    <property type="entry name" value="Kri1_C"/>
    <property type="match status" value="1"/>
</dbReference>
<gene>
    <name evidence="4" type="ORF">LTR62_007884</name>
</gene>
<dbReference type="InterPro" id="IPR024626">
    <property type="entry name" value="Kri1-like_C"/>
</dbReference>
<feature type="compositionally biased region" description="Polar residues" evidence="2">
    <location>
        <begin position="535"/>
        <end position="549"/>
    </location>
</feature>